<comment type="caution">
    <text evidence="1">The sequence shown here is derived from an EMBL/GenBank/DDBJ whole genome shotgun (WGS) entry which is preliminary data.</text>
</comment>
<proteinExistence type="predicted"/>
<dbReference type="Proteomes" id="UP000887013">
    <property type="component" value="Unassembled WGS sequence"/>
</dbReference>
<keyword evidence="2" id="KW-1185">Reference proteome</keyword>
<protein>
    <submittedName>
        <fullName evidence="1">Uncharacterized protein</fullName>
    </submittedName>
</protein>
<accession>A0A8X6P2F7</accession>
<evidence type="ECO:0000313" key="1">
    <source>
        <dbReference type="EMBL" id="GFT44134.1"/>
    </source>
</evidence>
<reference evidence="1" key="1">
    <citation type="submission" date="2020-08" db="EMBL/GenBank/DDBJ databases">
        <title>Multicomponent nature underlies the extraordinary mechanical properties of spider dragline silk.</title>
        <authorList>
            <person name="Kono N."/>
            <person name="Nakamura H."/>
            <person name="Mori M."/>
            <person name="Yoshida Y."/>
            <person name="Ohtoshi R."/>
            <person name="Malay A.D."/>
            <person name="Moran D.A.P."/>
            <person name="Tomita M."/>
            <person name="Numata K."/>
            <person name="Arakawa K."/>
        </authorList>
    </citation>
    <scope>NUCLEOTIDE SEQUENCE</scope>
</reference>
<dbReference type="AlphaFoldDB" id="A0A8X6P2F7"/>
<dbReference type="EMBL" id="BMAW01015505">
    <property type="protein sequence ID" value="GFT44134.1"/>
    <property type="molecule type" value="Genomic_DNA"/>
</dbReference>
<organism evidence="1 2">
    <name type="scientific">Nephila pilipes</name>
    <name type="common">Giant wood spider</name>
    <name type="synonym">Nephila maculata</name>
    <dbReference type="NCBI Taxonomy" id="299642"/>
    <lineage>
        <taxon>Eukaryota</taxon>
        <taxon>Metazoa</taxon>
        <taxon>Ecdysozoa</taxon>
        <taxon>Arthropoda</taxon>
        <taxon>Chelicerata</taxon>
        <taxon>Arachnida</taxon>
        <taxon>Araneae</taxon>
        <taxon>Araneomorphae</taxon>
        <taxon>Entelegynae</taxon>
        <taxon>Araneoidea</taxon>
        <taxon>Nephilidae</taxon>
        <taxon>Nephila</taxon>
    </lineage>
</organism>
<name>A0A8X6P2F7_NEPPI</name>
<sequence length="150" mass="17134">MTEIEINMWSDEDFTRIPVPEFELVSPAGFSIGFSSSALIWIRTCRNRVELLDSVTDELHSSQLQIRASVTFAGFKNYWIQFRYTFKPWMSELARIRAIVTFARLELLDSVADEPLPNRTTGIQAGVAFLDSELLDSVTDVFLRSELHPS</sequence>
<gene>
    <name evidence="1" type="ORF">NPIL_79261</name>
</gene>
<evidence type="ECO:0000313" key="2">
    <source>
        <dbReference type="Proteomes" id="UP000887013"/>
    </source>
</evidence>